<dbReference type="EMBL" id="JAPDFL010000001">
    <property type="protein sequence ID" value="MCW1931949.1"/>
    <property type="molecule type" value="Genomic_DNA"/>
</dbReference>
<protein>
    <submittedName>
        <fullName evidence="2">Flavin reductase family protein</fullName>
    </submittedName>
</protein>
<evidence type="ECO:0000259" key="1">
    <source>
        <dbReference type="SMART" id="SM00903"/>
    </source>
</evidence>
<dbReference type="PANTHER" id="PTHR43812:SF2">
    <property type="entry name" value="FLAVIN REDUCTASE LIKE DOMAIN-CONTAINING PROTEIN"/>
    <property type="match status" value="1"/>
</dbReference>
<evidence type="ECO:0000313" key="3">
    <source>
        <dbReference type="Proteomes" id="UP001208938"/>
    </source>
</evidence>
<comment type="caution">
    <text evidence="2">The sequence shown here is derived from an EMBL/GenBank/DDBJ whole genome shotgun (WGS) entry which is preliminary data.</text>
</comment>
<reference evidence="2 3" key="1">
    <citation type="submission" date="2022-10" db="EMBL/GenBank/DDBJ databases">
        <title>Pararhodobacter sp. nov., isolated from marine algae.</title>
        <authorList>
            <person name="Choi B.J."/>
            <person name="Kim J.M."/>
            <person name="Lee J.K."/>
            <person name="Choi D.G."/>
            <person name="Jeon C.O."/>
        </authorList>
    </citation>
    <scope>NUCLEOTIDE SEQUENCE [LARGE SCALE GENOMIC DNA]</scope>
    <source>
        <strain evidence="2 3">ZQ420</strain>
    </source>
</reference>
<dbReference type="PANTHER" id="PTHR43812">
    <property type="entry name" value="BLR2425 PROTEIN"/>
    <property type="match status" value="1"/>
</dbReference>
<dbReference type="SMART" id="SM00903">
    <property type="entry name" value="Flavin_Reduct"/>
    <property type="match status" value="1"/>
</dbReference>
<keyword evidence="3" id="KW-1185">Reference proteome</keyword>
<feature type="domain" description="Flavin reductase like" evidence="1">
    <location>
        <begin position="19"/>
        <end position="173"/>
    </location>
</feature>
<dbReference type="InterPro" id="IPR012349">
    <property type="entry name" value="Split_barrel_FMN-bd"/>
</dbReference>
<evidence type="ECO:0000313" key="2">
    <source>
        <dbReference type="EMBL" id="MCW1931949.1"/>
    </source>
</evidence>
<dbReference type="Gene3D" id="2.30.110.10">
    <property type="entry name" value="Electron Transport, Fmn-binding Protein, Chain A"/>
    <property type="match status" value="1"/>
</dbReference>
<dbReference type="Proteomes" id="UP001208938">
    <property type="component" value="Unassembled WGS sequence"/>
</dbReference>
<organism evidence="2 3">
    <name type="scientific">Pararhodobacter zhoushanensis</name>
    <dbReference type="NCBI Taxonomy" id="2479545"/>
    <lineage>
        <taxon>Bacteria</taxon>
        <taxon>Pseudomonadati</taxon>
        <taxon>Pseudomonadota</taxon>
        <taxon>Alphaproteobacteria</taxon>
        <taxon>Rhodobacterales</taxon>
        <taxon>Paracoccaceae</taxon>
        <taxon>Pararhodobacter</taxon>
    </lineage>
</organism>
<gene>
    <name evidence="2" type="ORF">OKW52_06645</name>
</gene>
<sequence>MFYRPADGHGLPHNPFNALVSPRPIGWISTRGADGSENLAPYSFFNAVAYVPPQVMFASTGAKPDRDNTKDSIANIRETGVFCVNVVSKALLHAMNTTSGPWPKEVDEFSMAGLERTDCETIACSRVTAAPAALECRVTQIIPLQGKANTLVLGEVTGIHLHPDCLIDGRFAYEAFTPVGRLGYRDYAYVDDPFELSRPGES</sequence>
<dbReference type="RefSeq" id="WP_264505024.1">
    <property type="nucleotide sequence ID" value="NZ_JAPDFL010000001.1"/>
</dbReference>
<accession>A0ABT3GWN0</accession>
<dbReference type="Pfam" id="PF01613">
    <property type="entry name" value="Flavin_Reduct"/>
    <property type="match status" value="1"/>
</dbReference>
<name>A0ABT3GWN0_9RHOB</name>
<dbReference type="InterPro" id="IPR002563">
    <property type="entry name" value="Flavin_Rdtase-like_dom"/>
</dbReference>
<dbReference type="SUPFAM" id="SSF50475">
    <property type="entry name" value="FMN-binding split barrel"/>
    <property type="match status" value="1"/>
</dbReference>
<proteinExistence type="predicted"/>